<name>A0ABQ5HI40_9ASTR</name>
<sequence>MEVTGTFHDPNTPHEFQWINPTTKVAEDGTEITTAGHMEAYHNVSKEIRDQLDAKDETVQIIPTRINNDIYSTIDACPNACERWKAIERLKQGESINVQDLETNLYWEFGKFTSRDGESLESYYSRMAKNEVYDIRAERQAHTTNPHALVAQQQPVYHSQNHPTNYTKISSTRSHQAATRNRGKAIINSPKPTYNQELAMVTDNDELSKENEIDKLMALISLVFKKIYKPTNNNLRTSSNISRANQDNTLRIISGTGYDNQRAVNVAGARETVGTKELEAHYLYMAQIQEFTPDVADNSGTIFDAEPLQKVQHDDDNYNVFTNEIEHPEQPESVNGIYLDEHNIIIDSLDMCHDREQDDQDDNDDLAKEHDLLASLIDKLKCEIDDSKNRNKLLESSNKILVDKLNTHFKEANNELHKTNKMMVKDLVKFQDEIKKHSDVKYMSKVELDCAKAKTDLIMSQEKEAQKQFYKTREDKEIEKVIALENKVKFLKKAKRTNPRLYDRGCYNDNLAVMLASESDKTIRLSRESQ</sequence>
<reference evidence="2" key="1">
    <citation type="journal article" date="2022" name="Int. J. Mol. Sci.">
        <title>Draft Genome of Tanacetum Coccineum: Genomic Comparison of Closely Related Tanacetum-Family Plants.</title>
        <authorList>
            <person name="Yamashiro T."/>
            <person name="Shiraishi A."/>
            <person name="Nakayama K."/>
            <person name="Satake H."/>
        </authorList>
    </citation>
    <scope>NUCLEOTIDE SEQUENCE</scope>
</reference>
<keyword evidence="3" id="KW-1185">Reference proteome</keyword>
<gene>
    <name evidence="2" type="ORF">Tco_1069273</name>
</gene>
<comment type="caution">
    <text evidence="2">The sequence shown here is derived from an EMBL/GenBank/DDBJ whole genome shotgun (WGS) entry which is preliminary data.</text>
</comment>
<accession>A0ABQ5HI40</accession>
<evidence type="ECO:0000256" key="1">
    <source>
        <dbReference type="SAM" id="Coils"/>
    </source>
</evidence>
<evidence type="ECO:0000313" key="3">
    <source>
        <dbReference type="Proteomes" id="UP001151760"/>
    </source>
</evidence>
<protein>
    <submittedName>
        <fullName evidence="2">Uncharacterized protein</fullName>
    </submittedName>
</protein>
<feature type="coiled-coil region" evidence="1">
    <location>
        <begin position="377"/>
        <end position="422"/>
    </location>
</feature>
<dbReference type="EMBL" id="BQNB010019649">
    <property type="protein sequence ID" value="GJT87556.1"/>
    <property type="molecule type" value="Genomic_DNA"/>
</dbReference>
<keyword evidence="1" id="KW-0175">Coiled coil</keyword>
<proteinExistence type="predicted"/>
<organism evidence="2 3">
    <name type="scientific">Tanacetum coccineum</name>
    <dbReference type="NCBI Taxonomy" id="301880"/>
    <lineage>
        <taxon>Eukaryota</taxon>
        <taxon>Viridiplantae</taxon>
        <taxon>Streptophyta</taxon>
        <taxon>Embryophyta</taxon>
        <taxon>Tracheophyta</taxon>
        <taxon>Spermatophyta</taxon>
        <taxon>Magnoliopsida</taxon>
        <taxon>eudicotyledons</taxon>
        <taxon>Gunneridae</taxon>
        <taxon>Pentapetalae</taxon>
        <taxon>asterids</taxon>
        <taxon>campanulids</taxon>
        <taxon>Asterales</taxon>
        <taxon>Asteraceae</taxon>
        <taxon>Asteroideae</taxon>
        <taxon>Anthemideae</taxon>
        <taxon>Anthemidinae</taxon>
        <taxon>Tanacetum</taxon>
    </lineage>
</organism>
<dbReference type="Proteomes" id="UP001151760">
    <property type="component" value="Unassembled WGS sequence"/>
</dbReference>
<evidence type="ECO:0000313" key="2">
    <source>
        <dbReference type="EMBL" id="GJT87556.1"/>
    </source>
</evidence>
<reference evidence="2" key="2">
    <citation type="submission" date="2022-01" db="EMBL/GenBank/DDBJ databases">
        <authorList>
            <person name="Yamashiro T."/>
            <person name="Shiraishi A."/>
            <person name="Satake H."/>
            <person name="Nakayama K."/>
        </authorList>
    </citation>
    <scope>NUCLEOTIDE SEQUENCE</scope>
</reference>